<dbReference type="STRING" id="34002.SAMN04489859_1008105"/>
<protein>
    <submittedName>
        <fullName evidence="1">Homeodomain-like domain-containing protein</fullName>
    </submittedName>
</protein>
<evidence type="ECO:0000313" key="1">
    <source>
        <dbReference type="EMBL" id="SEN50858.1"/>
    </source>
</evidence>
<keyword evidence="2" id="KW-1185">Reference proteome</keyword>
<dbReference type="Gene3D" id="1.10.10.60">
    <property type="entry name" value="Homeodomain-like"/>
    <property type="match status" value="1"/>
</dbReference>
<name>A0A1H8H5W0_9RHOB</name>
<keyword evidence="1" id="KW-0371">Homeobox</keyword>
<dbReference type="Pfam" id="PF13384">
    <property type="entry name" value="HTH_23"/>
    <property type="match status" value="2"/>
</dbReference>
<dbReference type="GO" id="GO:0006355">
    <property type="term" value="P:regulation of DNA-templated transcription"/>
    <property type="evidence" value="ECO:0007669"/>
    <property type="project" value="InterPro"/>
</dbReference>
<dbReference type="EMBL" id="FODE01000008">
    <property type="protein sequence ID" value="SEN50858.1"/>
    <property type="molecule type" value="Genomic_DNA"/>
</dbReference>
<dbReference type="OrthoDB" id="4235895at2"/>
<dbReference type="Proteomes" id="UP000199054">
    <property type="component" value="Unassembled WGS sequence"/>
</dbReference>
<dbReference type="RefSeq" id="WP_090611304.1">
    <property type="nucleotide sequence ID" value="NZ_CP067124.1"/>
</dbReference>
<dbReference type="SUPFAM" id="SSF46894">
    <property type="entry name" value="C-terminal effector domain of the bipartite response regulators"/>
    <property type="match status" value="1"/>
</dbReference>
<dbReference type="InterPro" id="IPR016032">
    <property type="entry name" value="Sig_transdc_resp-reg_C-effctor"/>
</dbReference>
<dbReference type="GO" id="GO:0003677">
    <property type="term" value="F:DNA binding"/>
    <property type="evidence" value="ECO:0007669"/>
    <property type="project" value="UniProtKB-KW"/>
</dbReference>
<keyword evidence="1" id="KW-0238">DNA-binding</keyword>
<evidence type="ECO:0000313" key="2">
    <source>
        <dbReference type="Proteomes" id="UP000199054"/>
    </source>
</evidence>
<dbReference type="AlphaFoldDB" id="A0A1H8H5W0"/>
<organism evidence="1 2">
    <name type="scientific">Paracoccus alcaliphilus</name>
    <dbReference type="NCBI Taxonomy" id="34002"/>
    <lineage>
        <taxon>Bacteria</taxon>
        <taxon>Pseudomonadati</taxon>
        <taxon>Pseudomonadota</taxon>
        <taxon>Alphaproteobacteria</taxon>
        <taxon>Rhodobacterales</taxon>
        <taxon>Paracoccaceae</taxon>
        <taxon>Paracoccus</taxon>
    </lineage>
</organism>
<sequence>MMDRLAPYMAPGVSLQDAIREAWLASIPEELRPQRQDLRMAGGACESARQRRDERAAEVSRLRIEGLHVHQIADRIGVSEGTVKRIIREHDIPAPIRTKNTERDEQIVALVRQGLSYSQVARMMGCARTTVSRAWNGRAA</sequence>
<reference evidence="1 2" key="1">
    <citation type="submission" date="2016-10" db="EMBL/GenBank/DDBJ databases">
        <authorList>
            <person name="de Groot N.N."/>
        </authorList>
    </citation>
    <scope>NUCLEOTIDE SEQUENCE [LARGE SCALE GENOMIC DNA]</scope>
    <source>
        <strain evidence="1 2">DSM 8512</strain>
    </source>
</reference>
<gene>
    <name evidence="1" type="ORF">SAMN04489859_1008105</name>
</gene>
<accession>A0A1H8H5W0</accession>
<proteinExistence type="predicted"/>